<reference evidence="4" key="1">
    <citation type="submission" date="2021-01" db="EMBL/GenBank/DDBJ databases">
        <authorList>
            <person name="Corre E."/>
            <person name="Pelletier E."/>
            <person name="Niang G."/>
            <person name="Scheremetjew M."/>
            <person name="Finn R."/>
            <person name="Kale V."/>
            <person name="Holt S."/>
            <person name="Cochrane G."/>
            <person name="Meng A."/>
            <person name="Brown T."/>
            <person name="Cohen L."/>
        </authorList>
    </citation>
    <scope>NUCLEOTIDE SEQUENCE</scope>
</reference>
<dbReference type="InterPro" id="IPR002048">
    <property type="entry name" value="EF_hand_dom"/>
</dbReference>
<feature type="region of interest" description="Disordered" evidence="2">
    <location>
        <begin position="259"/>
        <end position="290"/>
    </location>
</feature>
<feature type="domain" description="EF-hand" evidence="3">
    <location>
        <begin position="619"/>
        <end position="656"/>
    </location>
</feature>
<sequence>MGNSIGVCVGHRETLEEECVPSLERILRRLVQSWGRVLDENVSVHNVILRWDAETSFLHELFLLCDLDCDRHLALESELREFVRRSFQRHLLPNPPPGDQFWNQLTRNFERQLAHPTQAWFNLRQSIEFLLHVTLTVLNLVEQDARTQECEKHVNILVSSVAEHHQQTGATCARTDAFVDSIKFKQQLAVFANIPGKYEADSVFHHEKACARLSKVRGDSLRQRMAAFASIPRQSELPASSSFVQEVGGKRLSLLMGLQEEGERSERDDGLAGPSVQGMDEVRSGTADSENGCYETCRSLTSRSAEELRELEVRLKSDEQKRADAECRLQLERDWIESEKRQIVATKKRLAEDETAALAARSKTEKNEMEVQEALVAAERTRLQHELAAKETERRLEVDRLLLEQTMKEAKDMWELAESAVRQKQEEEAKRWADAAASLSAERLRLEEERSEVQSLCARRASEDERLMQERQALDTKRKEMEALEREQALDARRREEEEGERELVLQLKHQVVESRWRQVEEHRERALQVQPREEGVERELVLEVNREERQTDGVDVKIRSALVDVPEREVNQLQLQQLRDAARRVNCRRGTRMRIGFSAPSACSSEGQPAVDLWTSPDRQKKLLRAFDNVDVDRDGILSWESGEVCQFVRLVFQAFHLPLPLLSNDMWLTFRDDACVSREAAPELVSRIGEHFLRLRGGSPEPWSFSSGPTSTVKNATEIVACPLPVRVVNVPPRF</sequence>
<evidence type="ECO:0000313" key="4">
    <source>
        <dbReference type="EMBL" id="CAD8841331.1"/>
    </source>
</evidence>
<dbReference type="GO" id="GO:0005509">
    <property type="term" value="F:calcium ion binding"/>
    <property type="evidence" value="ECO:0007669"/>
    <property type="project" value="InterPro"/>
</dbReference>
<dbReference type="EMBL" id="HBFQ01022304">
    <property type="protein sequence ID" value="CAD8841331.1"/>
    <property type="molecule type" value="Transcribed_RNA"/>
</dbReference>
<dbReference type="PROSITE" id="PS50222">
    <property type="entry name" value="EF_HAND_2"/>
    <property type="match status" value="1"/>
</dbReference>
<protein>
    <recommendedName>
        <fullName evidence="3">EF-hand domain-containing protein</fullName>
    </recommendedName>
</protein>
<evidence type="ECO:0000256" key="1">
    <source>
        <dbReference type="SAM" id="Coils"/>
    </source>
</evidence>
<organism evidence="4">
    <name type="scientific">Noctiluca scintillans</name>
    <name type="common">Sea sparkle</name>
    <name type="synonym">Red tide dinoflagellate</name>
    <dbReference type="NCBI Taxonomy" id="2966"/>
    <lineage>
        <taxon>Eukaryota</taxon>
        <taxon>Sar</taxon>
        <taxon>Alveolata</taxon>
        <taxon>Dinophyceae</taxon>
        <taxon>Noctilucales</taxon>
        <taxon>Noctilucaceae</taxon>
        <taxon>Noctiluca</taxon>
    </lineage>
</organism>
<evidence type="ECO:0000259" key="3">
    <source>
        <dbReference type="PROSITE" id="PS50222"/>
    </source>
</evidence>
<feature type="coiled-coil region" evidence="1">
    <location>
        <begin position="375"/>
        <end position="501"/>
    </location>
</feature>
<accession>A0A7S1A3H0</accession>
<feature type="compositionally biased region" description="Basic and acidic residues" evidence="2">
    <location>
        <begin position="261"/>
        <end position="270"/>
    </location>
</feature>
<proteinExistence type="predicted"/>
<gene>
    <name evidence="4" type="ORF">NSCI0253_LOCUS15679</name>
</gene>
<dbReference type="AlphaFoldDB" id="A0A7S1A3H0"/>
<evidence type="ECO:0000256" key="2">
    <source>
        <dbReference type="SAM" id="MobiDB-lite"/>
    </source>
</evidence>
<keyword evidence="1" id="KW-0175">Coiled coil</keyword>
<name>A0A7S1A3H0_NOCSC</name>